<dbReference type="AlphaFoldDB" id="E0I6E5"/>
<protein>
    <recommendedName>
        <fullName evidence="3">Butirosin biosynthesis protein H N-terminal domain-containing protein</fullName>
    </recommendedName>
</protein>
<gene>
    <name evidence="1" type="ORF">PaecuDRAFT_1217</name>
</gene>
<dbReference type="EMBL" id="AEDD01000003">
    <property type="protein sequence ID" value="EFM11611.1"/>
    <property type="molecule type" value="Genomic_DNA"/>
</dbReference>
<keyword evidence="2" id="KW-1185">Reference proteome</keyword>
<dbReference type="OrthoDB" id="2553908at2"/>
<dbReference type="Proteomes" id="UP000005387">
    <property type="component" value="Unassembled WGS sequence"/>
</dbReference>
<evidence type="ECO:0008006" key="3">
    <source>
        <dbReference type="Google" id="ProtNLM"/>
    </source>
</evidence>
<organism evidence="1 2">
    <name type="scientific">Paenibacillus curdlanolyticus YK9</name>
    <dbReference type="NCBI Taxonomy" id="717606"/>
    <lineage>
        <taxon>Bacteria</taxon>
        <taxon>Bacillati</taxon>
        <taxon>Bacillota</taxon>
        <taxon>Bacilli</taxon>
        <taxon>Bacillales</taxon>
        <taxon>Paenibacillaceae</taxon>
        <taxon>Paenibacillus</taxon>
    </lineage>
</organism>
<accession>E0I6E5</accession>
<evidence type="ECO:0000313" key="2">
    <source>
        <dbReference type="Proteomes" id="UP000005387"/>
    </source>
</evidence>
<name>E0I6E5_9BACL</name>
<proteinExistence type="predicted"/>
<dbReference type="STRING" id="717606.PaecuDRAFT_1217"/>
<sequence length="331" mass="38936">MITKYDLNDQYLNCRRNQSLSYLHTKGIPIDLLFYGAYEQPKEIFQSIYEQGMNRNLYLDKVANADELELLDIKTHRIHALQFNAIEDELSEIFKRNDVALLFGDGYRLPYKQNTYMTRHELHSIVLCGINPGTGHYYVRDDIYDADVYRSGRDYITYECDAATISSFYDNEFDFGSHETLESKWDVIYYESHFNSDKPYLQSIFYPRFEQMLSHLSMDFELYTEIPDLIANASIDQPLQQDDRLLQFITILIGSRKHFMQFLQRIDAISTETIALFDRITGYLESIRYSLIKKNMTGKLDLSKLKNKCDLLKNDEESAFDTLQRSVAVNR</sequence>
<dbReference type="RefSeq" id="WP_006037232.1">
    <property type="nucleotide sequence ID" value="NZ_AEDD01000003.1"/>
</dbReference>
<evidence type="ECO:0000313" key="1">
    <source>
        <dbReference type="EMBL" id="EFM11611.1"/>
    </source>
</evidence>
<reference evidence="1 2" key="1">
    <citation type="submission" date="2010-07" db="EMBL/GenBank/DDBJ databases">
        <title>The draft genome of Paenibacillus curdlanolyticus YK9.</title>
        <authorList>
            <consortium name="US DOE Joint Genome Institute (JGI-PGF)"/>
            <person name="Lucas S."/>
            <person name="Copeland A."/>
            <person name="Lapidus A."/>
            <person name="Cheng J.-F."/>
            <person name="Bruce D."/>
            <person name="Goodwin L."/>
            <person name="Pitluck S."/>
            <person name="Land M.L."/>
            <person name="Hauser L."/>
            <person name="Chang Y.-J."/>
            <person name="Jeffries C."/>
            <person name="Anderson I.J."/>
            <person name="Johnson E."/>
            <person name="Loganathan U."/>
            <person name="Mulhopadhyay B."/>
            <person name="Kyrpides N."/>
            <person name="Woyke T.J."/>
        </authorList>
    </citation>
    <scope>NUCLEOTIDE SEQUENCE [LARGE SCALE GENOMIC DNA]</scope>
    <source>
        <strain evidence="1 2">YK9</strain>
    </source>
</reference>